<dbReference type="EMBL" id="CDMC01000016">
    <property type="protein sequence ID" value="CEL10061.1"/>
    <property type="molecule type" value="Genomic_DNA"/>
</dbReference>
<feature type="repeat" description="ANK" evidence="3">
    <location>
        <begin position="431"/>
        <end position="463"/>
    </location>
</feature>
<feature type="repeat" description="ANK" evidence="3">
    <location>
        <begin position="533"/>
        <end position="565"/>
    </location>
</feature>
<feature type="repeat" description="ANK" evidence="3">
    <location>
        <begin position="365"/>
        <end position="397"/>
    </location>
</feature>
<dbReference type="PROSITE" id="PS50181">
    <property type="entry name" value="FBOX"/>
    <property type="match status" value="1"/>
</dbReference>
<organism evidence="5 6">
    <name type="scientific">Aspergillus calidoustus</name>
    <dbReference type="NCBI Taxonomy" id="454130"/>
    <lineage>
        <taxon>Eukaryota</taxon>
        <taxon>Fungi</taxon>
        <taxon>Dikarya</taxon>
        <taxon>Ascomycota</taxon>
        <taxon>Pezizomycotina</taxon>
        <taxon>Eurotiomycetes</taxon>
        <taxon>Eurotiomycetidae</taxon>
        <taxon>Eurotiales</taxon>
        <taxon>Aspergillaceae</taxon>
        <taxon>Aspergillus</taxon>
        <taxon>Aspergillus subgen. Nidulantes</taxon>
    </lineage>
</organism>
<dbReference type="AlphaFoldDB" id="A0A0U5GG68"/>
<dbReference type="PANTHER" id="PTHR24126">
    <property type="entry name" value="ANKYRIN REPEAT, PH AND SEC7 DOMAIN CONTAINING PROTEIN SECG-RELATED"/>
    <property type="match status" value="1"/>
</dbReference>
<dbReference type="InterPro" id="IPR002110">
    <property type="entry name" value="Ankyrin_rpt"/>
</dbReference>
<feature type="repeat" description="ANK" evidence="3">
    <location>
        <begin position="240"/>
        <end position="272"/>
    </location>
</feature>
<gene>
    <name evidence="5" type="ORF">ASPCAL13188</name>
</gene>
<evidence type="ECO:0000313" key="5">
    <source>
        <dbReference type="EMBL" id="CEL10061.1"/>
    </source>
</evidence>
<proteinExistence type="predicted"/>
<dbReference type="Pfam" id="PF13857">
    <property type="entry name" value="Ank_5"/>
    <property type="match status" value="1"/>
</dbReference>
<feature type="repeat" description="ANK" evidence="3">
    <location>
        <begin position="398"/>
        <end position="430"/>
    </location>
</feature>
<evidence type="ECO:0000259" key="4">
    <source>
        <dbReference type="PROSITE" id="PS50181"/>
    </source>
</evidence>
<dbReference type="Pfam" id="PF12937">
    <property type="entry name" value="F-box-like"/>
    <property type="match status" value="1"/>
</dbReference>
<dbReference type="Gene3D" id="1.25.40.20">
    <property type="entry name" value="Ankyrin repeat-containing domain"/>
    <property type="match status" value="3"/>
</dbReference>
<accession>A0A0U5GG68</accession>
<reference evidence="6" key="1">
    <citation type="journal article" date="2016" name="Genome Announc.">
        <title>Draft genome sequences of fungus Aspergillus calidoustus.</title>
        <authorList>
            <person name="Horn F."/>
            <person name="Linde J."/>
            <person name="Mattern D.J."/>
            <person name="Walther G."/>
            <person name="Guthke R."/>
            <person name="Scherlach K."/>
            <person name="Martin K."/>
            <person name="Brakhage A.A."/>
            <person name="Petzke L."/>
            <person name="Valiante V."/>
        </authorList>
    </citation>
    <scope>NUCLEOTIDE SEQUENCE [LARGE SCALE GENOMIC DNA]</scope>
    <source>
        <strain evidence="6">SF006504</strain>
    </source>
</reference>
<feature type="repeat" description="ANK" evidence="3">
    <location>
        <begin position="207"/>
        <end position="239"/>
    </location>
</feature>
<dbReference type="SUPFAM" id="SSF48403">
    <property type="entry name" value="Ankyrin repeat"/>
    <property type="match status" value="2"/>
</dbReference>
<dbReference type="InterPro" id="IPR036047">
    <property type="entry name" value="F-box-like_dom_sf"/>
</dbReference>
<dbReference type="InterPro" id="IPR001810">
    <property type="entry name" value="F-box_dom"/>
</dbReference>
<evidence type="ECO:0000256" key="1">
    <source>
        <dbReference type="ARBA" id="ARBA00022737"/>
    </source>
</evidence>
<dbReference type="Proteomes" id="UP000054771">
    <property type="component" value="Unassembled WGS sequence"/>
</dbReference>
<dbReference type="PROSITE" id="PS50297">
    <property type="entry name" value="ANK_REP_REGION"/>
    <property type="match status" value="7"/>
</dbReference>
<dbReference type="PANTHER" id="PTHR24126:SF14">
    <property type="entry name" value="ANK_REP_REGION DOMAIN-CONTAINING PROTEIN"/>
    <property type="match status" value="1"/>
</dbReference>
<keyword evidence="1" id="KW-0677">Repeat</keyword>
<dbReference type="OrthoDB" id="366390at2759"/>
<dbReference type="CDD" id="cd09917">
    <property type="entry name" value="F-box_SF"/>
    <property type="match status" value="1"/>
</dbReference>
<dbReference type="STRING" id="454130.A0A0U5GG68"/>
<dbReference type="SUPFAM" id="SSF81383">
    <property type="entry name" value="F-box domain"/>
    <property type="match status" value="1"/>
</dbReference>
<keyword evidence="2 3" id="KW-0040">ANK repeat</keyword>
<dbReference type="OMA" id="RIRICQA"/>
<protein>
    <recommendedName>
        <fullName evidence="4">F-box domain-containing protein</fullName>
    </recommendedName>
</protein>
<evidence type="ECO:0000313" key="6">
    <source>
        <dbReference type="Proteomes" id="UP000054771"/>
    </source>
</evidence>
<dbReference type="PRINTS" id="PR01415">
    <property type="entry name" value="ANKYRIN"/>
</dbReference>
<evidence type="ECO:0000256" key="3">
    <source>
        <dbReference type="PROSITE-ProRule" id="PRU00023"/>
    </source>
</evidence>
<keyword evidence="6" id="KW-1185">Reference proteome</keyword>
<dbReference type="InterPro" id="IPR036770">
    <property type="entry name" value="Ankyrin_rpt-contain_sf"/>
</dbReference>
<feature type="repeat" description="ANK" evidence="3">
    <location>
        <begin position="501"/>
        <end position="533"/>
    </location>
</feature>
<name>A0A0U5GG68_ASPCI</name>
<sequence length="736" mass="79890">MSTPKLSSRSLARLPTEILLSIAELLYLRDLNALLQTCRHLASVFHDRFYRLAVTYTFTEQYRLKSPLTWVAEHGRASGARKLLDAGADVNKLVDGFSALHYAAAGGHSDVVSILIEAGANHLEPGKQGKPPVVLAARHGHLDVIRLLVRLMGTESAGRQELYLRALSLAVYFGHLPVVRFMLENAGVKPKPSADEEGERTWFDLSRDNTLIHEAAKSGNCDMIQLLVDYGATVPPLHRRSNHPLIVAAQNNHRQAVEMLVKVGAESKSENSRGSAVDGRNEVAQFLLDSGASTHAVGKKFSGLTAPRSGNMVTVRLFQLYGENIDQTTADGRTPLQIALEEFSPPDVIHTLLESGANPDRKGRGGFSALHTLIVLKRHDLLETLLAAGASLSTADDKGNTPLLLAVSVSNTRAVELFLRCKADLSAKDNFGRSPLHVAAGHGSANILGMLLDAGADVTVTDNHGRIPLHYATMTGNATAFKAILFKHEKDETDYLIPSRSGRTVLEMAVEGGHVAIVEMLIERGVEVGNEQEGYTSLHAAVANKHLEIAELLLSHGADPLLLDDYGRTPLDLASANGETLNRLLSSCDVTYIPTDEETQTAKLKDSVVRFATGILIGQTGDYYKLAKCLVYLGNGDAARSVFTQAARSGINEEDLRYSMACNVCRKRLKDDGWSEVMALICRNCHDLDLCNWGDGSPFLGFSSNAGFTVCTSSAHYPQATADWEDQLRLLIATYS</sequence>
<dbReference type="Pfam" id="PF12796">
    <property type="entry name" value="Ank_2"/>
    <property type="match status" value="3"/>
</dbReference>
<dbReference type="SMART" id="SM00248">
    <property type="entry name" value="ANK"/>
    <property type="match status" value="14"/>
</dbReference>
<feature type="domain" description="F-box" evidence="4">
    <location>
        <begin position="8"/>
        <end position="53"/>
    </location>
</feature>
<feature type="repeat" description="ANK" evidence="3">
    <location>
        <begin position="331"/>
        <end position="364"/>
    </location>
</feature>
<evidence type="ECO:0000256" key="2">
    <source>
        <dbReference type="ARBA" id="ARBA00023043"/>
    </source>
</evidence>
<feature type="repeat" description="ANK" evidence="3">
    <location>
        <begin position="95"/>
        <end position="121"/>
    </location>
</feature>
<dbReference type="Pfam" id="PF00023">
    <property type="entry name" value="Ank"/>
    <property type="match status" value="2"/>
</dbReference>
<dbReference type="PROSITE" id="PS50088">
    <property type="entry name" value="ANK_REPEAT"/>
    <property type="match status" value="9"/>
</dbReference>